<evidence type="ECO:0000259" key="1">
    <source>
        <dbReference type="Pfam" id="PF13349"/>
    </source>
</evidence>
<dbReference type="Pfam" id="PF13349">
    <property type="entry name" value="DUF4097"/>
    <property type="match status" value="1"/>
</dbReference>
<feature type="domain" description="DUF4097" evidence="1">
    <location>
        <begin position="54"/>
        <end position="305"/>
    </location>
</feature>
<evidence type="ECO:0000313" key="3">
    <source>
        <dbReference type="Proteomes" id="UP001596227"/>
    </source>
</evidence>
<evidence type="ECO:0000313" key="2">
    <source>
        <dbReference type="EMBL" id="MFC6295743.1"/>
    </source>
</evidence>
<keyword evidence="3" id="KW-1185">Reference proteome</keyword>
<gene>
    <name evidence="2" type="ORF">ACFQH1_11075</name>
</gene>
<accession>A0ABW1UI11</accession>
<dbReference type="EMBL" id="JBHSSB010000031">
    <property type="protein sequence ID" value="MFC6295743.1"/>
    <property type="molecule type" value="Genomic_DNA"/>
</dbReference>
<dbReference type="Proteomes" id="UP001596227">
    <property type="component" value="Unassembled WGS sequence"/>
</dbReference>
<dbReference type="InterPro" id="IPR025164">
    <property type="entry name" value="Toastrack_DUF4097"/>
</dbReference>
<proteinExistence type="predicted"/>
<comment type="caution">
    <text evidence="2">The sequence shown here is derived from an EMBL/GenBank/DDBJ whole genome shotgun (WGS) entry which is preliminary data.</text>
</comment>
<protein>
    <submittedName>
        <fullName evidence="2">DUF4097 family beta strand repeat-containing protein</fullName>
    </submittedName>
</protein>
<organism evidence="2 3">
    <name type="scientific">Lactiplantibacillus daoliensis</name>
    <dbReference type="NCBI Taxonomy" id="2559916"/>
    <lineage>
        <taxon>Bacteria</taxon>
        <taxon>Bacillati</taxon>
        <taxon>Bacillota</taxon>
        <taxon>Bacilli</taxon>
        <taxon>Lactobacillales</taxon>
        <taxon>Lactobacillaceae</taxon>
        <taxon>Lactiplantibacillus</taxon>
    </lineage>
</organism>
<name>A0ABW1UI11_9LACO</name>
<dbReference type="RefSeq" id="WP_137607630.1">
    <property type="nucleotide sequence ID" value="NZ_BJDH01000006.1"/>
</dbReference>
<sequence length="309" mass="33297">MKKTVKIGFLLLILGIILAIFGIANNGIQTVYWRNGFHIQHRYVQTYQPSQLKSITLKTGSDVVIRSGAKNSVKVVSNMQKPTVEDDAGHLTVKSAAGNYATFNFQLTKSIQDTTVITVAKGTKLDKITAEQGQVGDVSINNLTIKQLALKMRGDLNLTAVAIEQPLTDISASDATLTKVTAPSLALNSDGEVHVDRSHFDQATSSVTSNDEVTLRQTSLKGGQLTTSDSDVSLLNNQLAEQLVVKTTDGDIHVTADKAAGINASTTDGTLHVFDWHQDDAKSYQVQPQAKQQYQLSTTDGDITVQAVS</sequence>
<dbReference type="Gene3D" id="2.160.20.120">
    <property type="match status" value="1"/>
</dbReference>
<reference evidence="3" key="1">
    <citation type="journal article" date="2019" name="Int. J. Syst. Evol. Microbiol.">
        <title>The Global Catalogue of Microorganisms (GCM) 10K type strain sequencing project: providing services to taxonomists for standard genome sequencing and annotation.</title>
        <authorList>
            <consortium name="The Broad Institute Genomics Platform"/>
            <consortium name="The Broad Institute Genome Sequencing Center for Infectious Disease"/>
            <person name="Wu L."/>
            <person name="Ma J."/>
        </authorList>
    </citation>
    <scope>NUCLEOTIDE SEQUENCE [LARGE SCALE GENOMIC DNA]</scope>
    <source>
        <strain evidence="3">CCM 8934</strain>
    </source>
</reference>